<protein>
    <recommendedName>
        <fullName evidence="3">Rhodopsin domain-containing protein</fullName>
    </recommendedName>
</protein>
<sequence>MAQSQVQITDANKSPLIQILSWLFMVMVVLSAIARSGTKLLMLKTLKLDDWLAVAATIVAVAQYISSVVQAGNGLGRHIDTLSEQQIATILKGEYATDLLYIASLGLAKVSTAVTVTNLAARTHRSIIYGTAAVVITWAVTGFIVVLFQCQIPAPWDFISRSCIARPLFWKYFCVVNIVTDLVLIGIVVYNIRGIQTDGSKKALVIGVFGSRILVTPTLFFQITYSDKSLTTADPTFDMWEWSIILAVVQCLSILTICIPNLKPFLDSLQSGQIRIDDLRRQGKSSSNGYGSQQRSGNKSNQTSGSHRSGQRSNAGQDTMTSQKSKLFELVEIPKQRKPKDDGKGRATKSQDGNATWDGQSHTSQTILIQQTKTWNVDVETAEGISERH</sequence>
<evidence type="ECO:0000256" key="1">
    <source>
        <dbReference type="SAM" id="MobiDB-lite"/>
    </source>
</evidence>
<keyword evidence="2" id="KW-0812">Transmembrane</keyword>
<dbReference type="EMBL" id="SBHS01000043">
    <property type="protein sequence ID" value="TWU71503.1"/>
    <property type="molecule type" value="Genomic_DNA"/>
</dbReference>
<feature type="transmembrane region" description="Helical" evidence="2">
    <location>
        <begin position="243"/>
        <end position="262"/>
    </location>
</feature>
<evidence type="ECO:0000259" key="3">
    <source>
        <dbReference type="Pfam" id="PF20684"/>
    </source>
</evidence>
<dbReference type="PANTHER" id="PTHR38794:SF1">
    <property type="entry name" value="INTEGRAL MEMBRANE PROTEIN"/>
    <property type="match status" value="1"/>
</dbReference>
<feature type="transmembrane region" description="Helical" evidence="2">
    <location>
        <begin position="99"/>
        <end position="120"/>
    </location>
</feature>
<name>A0A5C6G6A1_METRR</name>
<reference evidence="5" key="1">
    <citation type="submission" date="2018-12" db="EMBL/GenBank/DDBJ databases">
        <title>The complete genome of Metarhizium rileyi, a key fungal pathogen of Lepidoptera.</title>
        <authorList>
            <person name="Binneck E."/>
            <person name="Lastra C.C.L."/>
            <person name="Sosa-Gomez D.R."/>
        </authorList>
    </citation>
    <scope>NUCLEOTIDE SEQUENCE [LARGE SCALE GENOMIC DNA]</scope>
    <source>
        <strain evidence="5">Cep018-CH2</strain>
    </source>
</reference>
<gene>
    <name evidence="4" type="ORF">ED733_002089</name>
</gene>
<accession>A0A5C6G6A1</accession>
<feature type="compositionally biased region" description="Basic and acidic residues" evidence="1">
    <location>
        <begin position="326"/>
        <end position="345"/>
    </location>
</feature>
<evidence type="ECO:0000313" key="5">
    <source>
        <dbReference type="Proteomes" id="UP000317257"/>
    </source>
</evidence>
<feature type="region of interest" description="Disordered" evidence="1">
    <location>
        <begin position="282"/>
        <end position="375"/>
    </location>
</feature>
<dbReference type="AlphaFoldDB" id="A0A5C6G6A1"/>
<feature type="compositionally biased region" description="Polar residues" evidence="1">
    <location>
        <begin position="348"/>
        <end position="375"/>
    </location>
</feature>
<feature type="transmembrane region" description="Helical" evidence="2">
    <location>
        <begin position="127"/>
        <end position="149"/>
    </location>
</feature>
<keyword evidence="2" id="KW-1133">Transmembrane helix</keyword>
<feature type="domain" description="Rhodopsin" evidence="3">
    <location>
        <begin position="35"/>
        <end position="266"/>
    </location>
</feature>
<proteinExistence type="predicted"/>
<evidence type="ECO:0000256" key="2">
    <source>
        <dbReference type="SAM" id="Phobius"/>
    </source>
</evidence>
<feature type="transmembrane region" description="Helical" evidence="2">
    <location>
        <begin position="204"/>
        <end position="223"/>
    </location>
</feature>
<dbReference type="PANTHER" id="PTHR38794">
    <property type="entry name" value="INTEGRAL MEMBRANE PROTEIN"/>
    <property type="match status" value="1"/>
</dbReference>
<keyword evidence="2" id="KW-0472">Membrane</keyword>
<dbReference type="Pfam" id="PF20684">
    <property type="entry name" value="Fung_rhodopsin"/>
    <property type="match status" value="1"/>
</dbReference>
<feature type="transmembrane region" description="Helical" evidence="2">
    <location>
        <begin position="169"/>
        <end position="192"/>
    </location>
</feature>
<feature type="transmembrane region" description="Helical" evidence="2">
    <location>
        <begin position="46"/>
        <end position="65"/>
    </location>
</feature>
<organism evidence="4 5">
    <name type="scientific">Metarhizium rileyi (strain RCEF 4871)</name>
    <name type="common">Nomuraea rileyi</name>
    <dbReference type="NCBI Taxonomy" id="1649241"/>
    <lineage>
        <taxon>Eukaryota</taxon>
        <taxon>Fungi</taxon>
        <taxon>Dikarya</taxon>
        <taxon>Ascomycota</taxon>
        <taxon>Pezizomycotina</taxon>
        <taxon>Sordariomycetes</taxon>
        <taxon>Hypocreomycetidae</taxon>
        <taxon>Hypocreales</taxon>
        <taxon>Clavicipitaceae</taxon>
        <taxon>Metarhizium</taxon>
    </lineage>
</organism>
<dbReference type="Proteomes" id="UP000317257">
    <property type="component" value="Unassembled WGS sequence"/>
</dbReference>
<feature type="compositionally biased region" description="Polar residues" evidence="1">
    <location>
        <begin position="284"/>
        <end position="325"/>
    </location>
</feature>
<evidence type="ECO:0000313" key="4">
    <source>
        <dbReference type="EMBL" id="TWU71503.1"/>
    </source>
</evidence>
<feature type="transmembrane region" description="Helical" evidence="2">
    <location>
        <begin position="16"/>
        <end position="34"/>
    </location>
</feature>
<comment type="caution">
    <text evidence="4">The sequence shown here is derived from an EMBL/GenBank/DDBJ whole genome shotgun (WGS) entry which is preliminary data.</text>
</comment>
<dbReference type="InterPro" id="IPR049326">
    <property type="entry name" value="Rhodopsin_dom_fungi"/>
</dbReference>